<reference evidence="1 2" key="1">
    <citation type="journal article" date="2014" name="BMC Genomics">
        <title>Genome and secretome analysis of the hemibiotrophic fungal pathogen, Moniliophthora roreri, which causes frosty pod rot disease of cacao: mechanisms of the biotrophic and necrotrophic phases.</title>
        <authorList>
            <person name="Meinhardt L.W."/>
            <person name="Costa G.G.L."/>
            <person name="Thomazella D.P.T."/>
            <person name="Teixeira P.J.P.L."/>
            <person name="Carazzolle M.F."/>
            <person name="Schuster S.C."/>
            <person name="Carlson J.E."/>
            <person name="Guiltinan M.J."/>
            <person name="Mieczkowski P."/>
            <person name="Farmer A."/>
            <person name="Ramaraj T."/>
            <person name="Crozier J."/>
            <person name="Davis R.E."/>
            <person name="Shao J."/>
            <person name="Melnick R.L."/>
            <person name="Pereira G.A.G."/>
            <person name="Bailey B.A."/>
        </authorList>
    </citation>
    <scope>NUCLEOTIDE SEQUENCE [LARGE SCALE GENOMIC DNA]</scope>
    <source>
        <strain evidence="1 2">MCA 2997</strain>
    </source>
</reference>
<dbReference type="EMBL" id="AWSO01001542">
    <property type="protein sequence ID" value="ESK83437.1"/>
    <property type="molecule type" value="Genomic_DNA"/>
</dbReference>
<name>V2WPC5_MONRO</name>
<organism evidence="1 2">
    <name type="scientific">Moniliophthora roreri (strain MCA 2997)</name>
    <name type="common">Cocoa frosty pod rot fungus</name>
    <name type="synonym">Crinipellis roreri</name>
    <dbReference type="NCBI Taxonomy" id="1381753"/>
    <lineage>
        <taxon>Eukaryota</taxon>
        <taxon>Fungi</taxon>
        <taxon>Dikarya</taxon>
        <taxon>Basidiomycota</taxon>
        <taxon>Agaricomycotina</taxon>
        <taxon>Agaricomycetes</taxon>
        <taxon>Agaricomycetidae</taxon>
        <taxon>Agaricales</taxon>
        <taxon>Marasmiineae</taxon>
        <taxon>Marasmiaceae</taxon>
        <taxon>Moniliophthora</taxon>
    </lineage>
</organism>
<protein>
    <submittedName>
        <fullName evidence="1">Uncharacterized protein</fullName>
    </submittedName>
</protein>
<dbReference type="AlphaFoldDB" id="V2WPC5"/>
<comment type="caution">
    <text evidence="1">The sequence shown here is derived from an EMBL/GenBank/DDBJ whole genome shotgun (WGS) entry which is preliminary data.</text>
</comment>
<gene>
    <name evidence="1" type="ORF">Moror_15575</name>
</gene>
<accession>V2WPC5</accession>
<evidence type="ECO:0000313" key="1">
    <source>
        <dbReference type="EMBL" id="ESK83437.1"/>
    </source>
</evidence>
<sequence>MTGLIFVLQALESLRADEALLHLHKERERFEKLMDEHRSIQGSISTLTEELSDTNTEPGDPLTLQATIQISRRIRLLHLKSEMLSVEIRQARLVYKDGDPAVKCIDLERGCQNALPAAWMPPNTASAEPGTLPIAVLKEDSLPRTKTCLATATEASCPPLSQCLLEFSPARDQLLEEMDAPLNHNRPWPMRTV</sequence>
<dbReference type="Proteomes" id="UP000017559">
    <property type="component" value="Unassembled WGS sequence"/>
</dbReference>
<evidence type="ECO:0000313" key="2">
    <source>
        <dbReference type="Proteomes" id="UP000017559"/>
    </source>
</evidence>
<keyword evidence="2" id="KW-1185">Reference proteome</keyword>
<dbReference type="KEGG" id="mrr:Moror_15575"/>
<dbReference type="HOGENOM" id="CLU_1409130_0_0_1"/>
<proteinExistence type="predicted"/>